<dbReference type="STRING" id="333673.A0A3M0L6I3"/>
<sequence length="376" mass="43015">MLDVNWEHQIAGTNKSRRFLRNLDDNFMEEVLRELTRKDALLDLLLVNREGLVREVEIGNCLGHSNHKAIEFKISVDRRKSASKTSTLDMMRKDFGLLRELDKDGHLTNRDMEKADMFNDFFASVFNTNERLTGSQCPELRDHGCENYQLSVDPEVLKDLLFQLDPYKFMRPDGIHTRILKELADKDDPGNYKPVSLTSMPGKVMEIILGVIEKCMKDNAVIGHSQYGFMRGKSCLSNVIYFYGKGQELDFDEPCCGDQETCPEDWKKANVTLVFKKGKREDTGNYSLTSISGKVMEQLILEATSKHMEDKVISSQHGFNKGTLCLTNLIAFYDWTTGWIDVRKGVDIVYLDFSKAFDTVSHDILIGNLRKHGLDE</sequence>
<protein>
    <submittedName>
        <fullName evidence="1">Uncharacterized protein</fullName>
    </submittedName>
</protein>
<accession>A0A3M0L6I3</accession>
<dbReference type="GO" id="GO:0031012">
    <property type="term" value="C:extracellular matrix"/>
    <property type="evidence" value="ECO:0007669"/>
    <property type="project" value="TreeGrafter"/>
</dbReference>
<dbReference type="PANTHER" id="PTHR33395:SF22">
    <property type="entry name" value="REVERSE TRANSCRIPTASE DOMAIN-CONTAINING PROTEIN"/>
    <property type="match status" value="1"/>
</dbReference>
<keyword evidence="2" id="KW-1185">Reference proteome</keyword>
<comment type="caution">
    <text evidence="1">The sequence shown here is derived from an EMBL/GenBank/DDBJ whole genome shotgun (WGS) entry which is preliminary data.</text>
</comment>
<dbReference type="GO" id="GO:0061343">
    <property type="term" value="P:cell adhesion involved in heart morphogenesis"/>
    <property type="evidence" value="ECO:0007669"/>
    <property type="project" value="TreeGrafter"/>
</dbReference>
<dbReference type="GO" id="GO:0007508">
    <property type="term" value="P:larval heart development"/>
    <property type="evidence" value="ECO:0007669"/>
    <property type="project" value="TreeGrafter"/>
</dbReference>
<evidence type="ECO:0000313" key="2">
    <source>
        <dbReference type="Proteomes" id="UP000269221"/>
    </source>
</evidence>
<dbReference type="OrthoDB" id="416454at2759"/>
<organism evidence="1 2">
    <name type="scientific">Hirundo rustica rustica</name>
    <dbReference type="NCBI Taxonomy" id="333673"/>
    <lineage>
        <taxon>Eukaryota</taxon>
        <taxon>Metazoa</taxon>
        <taxon>Chordata</taxon>
        <taxon>Craniata</taxon>
        <taxon>Vertebrata</taxon>
        <taxon>Euteleostomi</taxon>
        <taxon>Archelosauria</taxon>
        <taxon>Archosauria</taxon>
        <taxon>Dinosauria</taxon>
        <taxon>Saurischia</taxon>
        <taxon>Theropoda</taxon>
        <taxon>Coelurosauria</taxon>
        <taxon>Aves</taxon>
        <taxon>Neognathae</taxon>
        <taxon>Neoaves</taxon>
        <taxon>Telluraves</taxon>
        <taxon>Australaves</taxon>
        <taxon>Passeriformes</taxon>
        <taxon>Sylvioidea</taxon>
        <taxon>Hirundinidae</taxon>
        <taxon>Hirundo</taxon>
    </lineage>
</organism>
<proteinExistence type="predicted"/>
<dbReference type="EMBL" id="QRBI01000094">
    <property type="protein sequence ID" value="RMC19574.1"/>
    <property type="molecule type" value="Genomic_DNA"/>
</dbReference>
<gene>
    <name evidence="1" type="ORF">DUI87_03132</name>
</gene>
<name>A0A3M0L6I3_HIRRU</name>
<evidence type="ECO:0000313" key="1">
    <source>
        <dbReference type="EMBL" id="RMC19574.1"/>
    </source>
</evidence>
<dbReference type="Proteomes" id="UP000269221">
    <property type="component" value="Unassembled WGS sequence"/>
</dbReference>
<reference evidence="1 2" key="1">
    <citation type="submission" date="2018-07" db="EMBL/GenBank/DDBJ databases">
        <title>A high quality draft genome assembly of the barn swallow (H. rustica rustica).</title>
        <authorList>
            <person name="Formenti G."/>
            <person name="Chiara M."/>
            <person name="Poveda L."/>
            <person name="Francoijs K.-J."/>
            <person name="Bonisoli-Alquati A."/>
            <person name="Canova L."/>
            <person name="Gianfranceschi L."/>
            <person name="Horner D.S."/>
            <person name="Saino N."/>
        </authorList>
    </citation>
    <scope>NUCLEOTIDE SEQUENCE [LARGE SCALE GENOMIC DNA]</scope>
    <source>
        <strain evidence="1">Chelidonia</strain>
        <tissue evidence="1">Blood</tissue>
    </source>
</reference>
<dbReference type="PANTHER" id="PTHR33395">
    <property type="entry name" value="TRANSCRIPTASE, PUTATIVE-RELATED-RELATED"/>
    <property type="match status" value="1"/>
</dbReference>
<dbReference type="AlphaFoldDB" id="A0A3M0L6I3"/>